<name>V5WHQ0_9SPIO</name>
<dbReference type="eggNOG" id="COG2885">
    <property type="taxonomic scope" value="Bacteria"/>
</dbReference>
<organism evidence="4 5">
    <name type="scientific">Salinispira pacifica</name>
    <dbReference type="NCBI Taxonomy" id="1307761"/>
    <lineage>
        <taxon>Bacteria</taxon>
        <taxon>Pseudomonadati</taxon>
        <taxon>Spirochaetota</taxon>
        <taxon>Spirochaetia</taxon>
        <taxon>Spirochaetales</taxon>
        <taxon>Spirochaetaceae</taxon>
        <taxon>Salinispira</taxon>
    </lineage>
</organism>
<dbReference type="Gene3D" id="3.30.1330.60">
    <property type="entry name" value="OmpA-like domain"/>
    <property type="match status" value="1"/>
</dbReference>
<sequence length="1353" mass="149566">MNSIIAEKIQFVRKTMRSVHMSRFRMMLLSAFLLMFLSAAVWAQDAQLSDVPSENAEYNFSIWEAAAGLSGGSNVRFPQELPSYMLLNPAVFNPLGVPVVEAGYSGIIEGAGNGYSGHRASLWSNIPIASGQINSGFEFQSLATTLANTGSAARLHAGWSNSFRDSFLLGAGLETGLSQGRNGTDWTLSAKLGVSQNLGTVGPFDTFKWNAAFTNLGKEMTTPGGAFYRSPFTLRGGVHGQIVLNDNFTLSNGVLLAFPGMRDFMFNLQSSLEFRERLALSLSWGLDIGQQVNDQYQNSSLLPRVSLSYSMFNRAHPDLDINTSLYSPYSGHTAFSVGAAMPLKRVDRDGPEISLEMPEQIFISPNNDGRQDNWDQALEVEDPSGVSRMEIHLKSGSETLFTQSWEIEPVAEEGLYGLVKEVLQGSRTAVIPESVLISGKNDSGDVLPDGTYQFSITATDVLGNRSELNPAEVVIDTMQPEIEIADLSVQDKIFSPNNDGNKDELLIPQQGSKEQLWDQTIYDATGNPVWTNQIRESSLDQLSWDGFSDQGNRLPDGVYRYEVVSRDRAGNENRAEVNNIIINSVVSPVRIDLADSYFSPNGDGVKDSLTLLPIPESREGIRSWSIQILDDREEQVTTLNGEGAPSARVEFDGRSTDGEVLPQGRYRARFILEYFSGNTPRALSPWFNLDVTAPEISLELESDLFSPNNDNRSDVLTIYQESSEEQLWEARIVEAEDNAPVKEYSFRGRADFELTWDGRDSDGALAPDGTYRYIIQSRDRAGNSVEASSPVFTLDTSDAEVLVNAGYDAFSPNGDGNKDVQEFTTRVSNNDQVESYRFTIENVDGEQLRSISGTGEVPENISWDGRDDQGRPVEDNLYIAKLEVELRNRSVGSAQTRSFQLDTVYPEISLDSDYLIFSPNGDENKDSLTIRQRSTPEELFEARILNAEGEAVRSYFWEGSIENLTWDGLDEFGNLAPNGEYSYEIRVEDPAGNVALERIEGIELDSRNTSVFLTLSENGISPNGDGFKDSLEIGLYTNITEGIDTWALAIFGEGGNLIAEYGGNSLSEQEEISFDGRNEDGEIVEGQMYAQFSVLYTKGDNPQAKSSLFRVDNSGPDQTVRVNPVPFSPDGDGIADVLTIDIDAEDPAGIAGWRLGIYDRVGNLFKEFSSNGAPEEDILWDGLSDDGERVISAEDYRYEFESIDRLGNESSSEGLIPIDILVIKDGNNYKVAISNITFEPNSPRIIVGGPTAVGQRNESIIERLIEVFSKYPQYRIVIEGHANNISGTEREEVEELQPLSTGRAQAVKDQLVERGMDPTRIDVVGRGGTMPLVPFSDEENRWKNRRVEFILIR</sequence>
<evidence type="ECO:0000256" key="2">
    <source>
        <dbReference type="SAM" id="SignalP"/>
    </source>
</evidence>
<keyword evidence="2" id="KW-0732">Signal</keyword>
<reference evidence="4 5" key="1">
    <citation type="journal article" date="2015" name="Stand. Genomic Sci.">
        <title>Complete genome sequence and description of Salinispira pacifica gen. nov., sp. nov., a novel spirochaete isolated form a hypersaline microbial mat.</title>
        <authorList>
            <person name="Ben Hania W."/>
            <person name="Joseph M."/>
            <person name="Schumann P."/>
            <person name="Bunk B."/>
            <person name="Fiebig A."/>
            <person name="Sproer C."/>
            <person name="Klenk H.P."/>
            <person name="Fardeau M.L."/>
            <person name="Spring S."/>
        </authorList>
    </citation>
    <scope>NUCLEOTIDE SEQUENCE [LARGE SCALE GENOMIC DNA]</scope>
    <source>
        <strain evidence="4 5">L21-RPul-D2</strain>
    </source>
</reference>
<dbReference type="HOGENOM" id="CLU_005670_0_0_12"/>
<dbReference type="OrthoDB" id="337472at2"/>
<dbReference type="GO" id="GO:0016020">
    <property type="term" value="C:membrane"/>
    <property type="evidence" value="ECO:0007669"/>
    <property type="project" value="UniProtKB-UniRule"/>
</dbReference>
<gene>
    <name evidence="4" type="ORF">L21SP2_1768</name>
</gene>
<dbReference type="KEGG" id="slr:L21SP2_1768"/>
<keyword evidence="5" id="KW-1185">Reference proteome</keyword>
<dbReference type="Pfam" id="PF00691">
    <property type="entry name" value="OmpA"/>
    <property type="match status" value="1"/>
</dbReference>
<dbReference type="CDD" id="cd07185">
    <property type="entry name" value="OmpA_C-like"/>
    <property type="match status" value="1"/>
</dbReference>
<dbReference type="InterPro" id="IPR050330">
    <property type="entry name" value="Bact_OuterMem_StrucFunc"/>
</dbReference>
<dbReference type="STRING" id="1307761.L21SP2_1768"/>
<keyword evidence="1" id="KW-0472">Membrane</keyword>
<feature type="signal peptide" evidence="2">
    <location>
        <begin position="1"/>
        <end position="43"/>
    </location>
</feature>
<evidence type="ECO:0000259" key="3">
    <source>
        <dbReference type="PROSITE" id="PS51123"/>
    </source>
</evidence>
<protein>
    <recommendedName>
        <fullName evidence="3">OmpA-like domain-containing protein</fullName>
    </recommendedName>
</protein>
<dbReference type="PANTHER" id="PTHR30329">
    <property type="entry name" value="STATOR ELEMENT OF FLAGELLAR MOTOR COMPLEX"/>
    <property type="match status" value="1"/>
</dbReference>
<proteinExistence type="predicted"/>
<dbReference type="Pfam" id="PF13585">
    <property type="entry name" value="CHU_C"/>
    <property type="match status" value="1"/>
</dbReference>
<dbReference type="RefSeq" id="WP_024268063.1">
    <property type="nucleotide sequence ID" value="NC_023035.1"/>
</dbReference>
<evidence type="ECO:0000256" key="1">
    <source>
        <dbReference type="PROSITE-ProRule" id="PRU00473"/>
    </source>
</evidence>
<dbReference type="PROSITE" id="PS51123">
    <property type="entry name" value="OMPA_2"/>
    <property type="match status" value="1"/>
</dbReference>
<accession>V5WHQ0</accession>
<feature type="domain" description="OmpA-like" evidence="3">
    <location>
        <begin position="1225"/>
        <end position="1353"/>
    </location>
</feature>
<dbReference type="EMBL" id="CP006939">
    <property type="protein sequence ID" value="AHC15145.1"/>
    <property type="molecule type" value="Genomic_DNA"/>
</dbReference>
<evidence type="ECO:0000313" key="4">
    <source>
        <dbReference type="EMBL" id="AHC15145.1"/>
    </source>
</evidence>
<evidence type="ECO:0000313" key="5">
    <source>
        <dbReference type="Proteomes" id="UP000018680"/>
    </source>
</evidence>
<dbReference type="Proteomes" id="UP000018680">
    <property type="component" value="Chromosome"/>
</dbReference>
<dbReference type="InterPro" id="IPR006665">
    <property type="entry name" value="OmpA-like"/>
</dbReference>
<dbReference type="PATRIC" id="fig|1307761.3.peg.1762"/>
<dbReference type="InterPro" id="IPR036737">
    <property type="entry name" value="OmpA-like_sf"/>
</dbReference>
<dbReference type="PANTHER" id="PTHR30329:SF21">
    <property type="entry name" value="LIPOPROTEIN YIAD-RELATED"/>
    <property type="match status" value="1"/>
</dbReference>
<feature type="chain" id="PRO_5004741941" description="OmpA-like domain-containing protein" evidence="2">
    <location>
        <begin position="44"/>
        <end position="1353"/>
    </location>
</feature>
<dbReference type="SUPFAM" id="SSF103088">
    <property type="entry name" value="OmpA-like"/>
    <property type="match status" value="1"/>
</dbReference>
<dbReference type="Gene3D" id="2.60.40.4070">
    <property type="match status" value="5"/>
</dbReference>